<gene>
    <name evidence="3" type="primary">LOC116545870</name>
</gene>
<feature type="region of interest" description="Disordered" evidence="1">
    <location>
        <begin position="1"/>
        <end position="30"/>
    </location>
</feature>
<name>A0A6J3HEM4_SAPAP</name>
<proteinExistence type="predicted"/>
<protein>
    <submittedName>
        <fullName evidence="3">Uncharacterized protein LOC116545870 isoform X1</fullName>
    </submittedName>
</protein>
<accession>A0A6J3HEM4</accession>
<sequence length="133" mass="13404">MPARGIVGQGEAGHRGSNTETPFSAAGAAQAVERDGLGRRGCSCEEERRGCAWRPKGQRAGGRGCCGAAAPAPLASERCSAPQAAEAGSARSCCSAHAPGAPGADSARERGPQELDGIVNKPVMVRNLTCSVC</sequence>
<dbReference type="Proteomes" id="UP000504640">
    <property type="component" value="Unplaced"/>
</dbReference>
<organism evidence="2 3">
    <name type="scientific">Sapajus apella</name>
    <name type="common">Brown-capped capuchin</name>
    <name type="synonym">Cebus apella</name>
    <dbReference type="NCBI Taxonomy" id="9515"/>
    <lineage>
        <taxon>Eukaryota</taxon>
        <taxon>Metazoa</taxon>
        <taxon>Chordata</taxon>
        <taxon>Craniata</taxon>
        <taxon>Vertebrata</taxon>
        <taxon>Euteleostomi</taxon>
        <taxon>Mammalia</taxon>
        <taxon>Eutheria</taxon>
        <taxon>Euarchontoglires</taxon>
        <taxon>Primates</taxon>
        <taxon>Haplorrhini</taxon>
        <taxon>Platyrrhini</taxon>
        <taxon>Cebidae</taxon>
        <taxon>Cebinae</taxon>
        <taxon>Sapajus</taxon>
    </lineage>
</organism>
<evidence type="ECO:0000256" key="1">
    <source>
        <dbReference type="SAM" id="MobiDB-lite"/>
    </source>
</evidence>
<reference evidence="3" key="1">
    <citation type="submission" date="2025-08" db="UniProtKB">
        <authorList>
            <consortium name="RefSeq"/>
        </authorList>
    </citation>
    <scope>IDENTIFICATION</scope>
    <source>
        <tissue evidence="3">Blood</tissue>
    </source>
</reference>
<dbReference type="GeneID" id="116545870"/>
<keyword evidence="2" id="KW-1185">Reference proteome</keyword>
<dbReference type="AlphaFoldDB" id="A0A6J3HEM4"/>
<dbReference type="RefSeq" id="XP_032128184.1">
    <property type="nucleotide sequence ID" value="XM_032272293.1"/>
</dbReference>
<evidence type="ECO:0000313" key="3">
    <source>
        <dbReference type="RefSeq" id="XP_032128184.1"/>
    </source>
</evidence>
<evidence type="ECO:0000313" key="2">
    <source>
        <dbReference type="Proteomes" id="UP000504640"/>
    </source>
</evidence>